<dbReference type="PRINTS" id="PR01266">
    <property type="entry name" value="GSTRNSFRASEA"/>
</dbReference>
<comment type="similarity">
    <text evidence="1">Belongs to the GST superfamily. Alpha family.</text>
</comment>
<dbReference type="InterPro" id="IPR004046">
    <property type="entry name" value="GST_C"/>
</dbReference>
<feature type="non-terminal residue" evidence="4">
    <location>
        <position position="1"/>
    </location>
</feature>
<feature type="non-terminal residue" evidence="4">
    <location>
        <position position="220"/>
    </location>
</feature>
<evidence type="ECO:0000259" key="3">
    <source>
        <dbReference type="PROSITE" id="PS50405"/>
    </source>
</evidence>
<dbReference type="SFLD" id="SFLDG01205">
    <property type="entry name" value="AMPS.1"/>
    <property type="match status" value="1"/>
</dbReference>
<dbReference type="GO" id="GO:0006749">
    <property type="term" value="P:glutathione metabolic process"/>
    <property type="evidence" value="ECO:0007669"/>
    <property type="project" value="TreeGrafter"/>
</dbReference>
<dbReference type="InterPro" id="IPR036282">
    <property type="entry name" value="Glutathione-S-Trfase_C_sf"/>
</dbReference>
<evidence type="ECO:0000259" key="2">
    <source>
        <dbReference type="PROSITE" id="PS50404"/>
    </source>
</evidence>
<evidence type="ECO:0000256" key="1">
    <source>
        <dbReference type="ARBA" id="ARBA00011055"/>
    </source>
</evidence>
<proteinExistence type="evidence at transcript level"/>
<evidence type="ECO:0000313" key="4">
    <source>
        <dbReference type="EMBL" id="AEI70672.1"/>
    </source>
</evidence>
<dbReference type="AlphaFoldDB" id="F8RKT6"/>
<feature type="domain" description="GST C-terminal" evidence="3">
    <location>
        <begin position="81"/>
        <end position="202"/>
    </location>
</feature>
<protein>
    <submittedName>
        <fullName evidence="4">GST-alpha</fullName>
    </submittedName>
</protein>
<dbReference type="InterPro" id="IPR036249">
    <property type="entry name" value="Thioredoxin-like_sf"/>
</dbReference>
<dbReference type="InterPro" id="IPR010987">
    <property type="entry name" value="Glutathione-S-Trfase_C-like"/>
</dbReference>
<accession>F8RKT6</accession>
<dbReference type="GO" id="GO:0004364">
    <property type="term" value="F:glutathione transferase activity"/>
    <property type="evidence" value="ECO:0007669"/>
    <property type="project" value="InterPro"/>
</dbReference>
<dbReference type="Pfam" id="PF14497">
    <property type="entry name" value="GST_C_3"/>
    <property type="match status" value="1"/>
</dbReference>
<dbReference type="Pfam" id="PF02798">
    <property type="entry name" value="GST_N"/>
    <property type="match status" value="1"/>
</dbReference>
<feature type="domain" description="GST N-terminal" evidence="2">
    <location>
        <begin position="1"/>
        <end position="79"/>
    </location>
</feature>
<name>F8RKT6_PERNU</name>
<dbReference type="InterPro" id="IPR040079">
    <property type="entry name" value="Glutathione_S-Trfase"/>
</dbReference>
<dbReference type="SFLD" id="SFLDG00363">
    <property type="entry name" value="AMPS_(cytGST):_Alpha-__Mu-__Pi"/>
    <property type="match status" value="1"/>
</dbReference>
<dbReference type="SUPFAM" id="SSF52833">
    <property type="entry name" value="Thioredoxin-like"/>
    <property type="match status" value="1"/>
</dbReference>
<dbReference type="Gene3D" id="3.40.30.10">
    <property type="entry name" value="Glutaredoxin"/>
    <property type="match status" value="1"/>
</dbReference>
<organism evidence="4">
    <name type="scientific">Perinereis nuntia</name>
    <name type="common">Polychaete worm</name>
    <name type="synonym">Lycoris nuntia</name>
    <dbReference type="NCBI Taxonomy" id="460893"/>
    <lineage>
        <taxon>Eukaryota</taxon>
        <taxon>Metazoa</taxon>
        <taxon>Spiralia</taxon>
        <taxon>Lophotrochozoa</taxon>
        <taxon>Annelida</taxon>
        <taxon>Polychaeta</taxon>
        <taxon>Errantia</taxon>
        <taxon>Phyllodocida</taxon>
        <taxon>Nereididae</taxon>
        <taxon>Perinereis</taxon>
    </lineage>
</organism>
<dbReference type="PANTHER" id="PTHR11571">
    <property type="entry name" value="GLUTATHIONE S-TRANSFERASE"/>
    <property type="match status" value="1"/>
</dbReference>
<dbReference type="InterPro" id="IPR050213">
    <property type="entry name" value="GST_superfamily"/>
</dbReference>
<dbReference type="EMBL" id="HM625729">
    <property type="protein sequence ID" value="AEI70672.1"/>
    <property type="molecule type" value="mRNA"/>
</dbReference>
<dbReference type="Gene3D" id="1.20.1050.10">
    <property type="match status" value="1"/>
</dbReference>
<dbReference type="PROSITE" id="PS50404">
    <property type="entry name" value="GST_NTER"/>
    <property type="match status" value="1"/>
</dbReference>
<dbReference type="SFLD" id="SFLDS00019">
    <property type="entry name" value="Glutathione_Transferase_(cytos"/>
    <property type="match status" value="1"/>
</dbReference>
<reference evidence="4" key="1">
    <citation type="submission" date="2010-06" db="EMBL/GenBank/DDBJ databases">
        <authorList>
            <person name="Won E.-J."/>
            <person name="Rhee J.-S."/>
            <person name="Lee J.-S."/>
        </authorList>
    </citation>
    <scope>NUCLEOTIDE SEQUENCE</scope>
    <source>
        <strain evidence="4">Pn_GST01</strain>
    </source>
</reference>
<dbReference type="PANTHER" id="PTHR11571:SF230">
    <property type="entry name" value="GLUTATHIONE TRANSFERASE"/>
    <property type="match status" value="1"/>
</dbReference>
<dbReference type="PROSITE" id="PS50405">
    <property type="entry name" value="GST_CTER"/>
    <property type="match status" value="1"/>
</dbReference>
<sequence>VKLHYFNGRGLGERVRLMLCLAGVKFEEVLLTERSQMEKLIKDGDLLFGQLPLLEIDGMKLVQANVCARYVASRSNMYSTDPKVQARIDMLYDGTRDFLMLFLLAGIKLSEEDLKKKATEKDFPRYLPVFEKALKENGTGYLVGNRPTLADAGLLEDLLALGDYFGQEPLKDYPNLTVFLKKMKSLDGIKLYLEKYRKRMNDARYKEEIVRVLGLTDSDL</sequence>
<dbReference type="SUPFAM" id="SSF47616">
    <property type="entry name" value="GST C-terminal domain-like"/>
    <property type="match status" value="1"/>
</dbReference>
<dbReference type="InterPro" id="IPR003080">
    <property type="entry name" value="GST_alpha"/>
</dbReference>
<dbReference type="InterPro" id="IPR004045">
    <property type="entry name" value="Glutathione_S-Trfase_N"/>
</dbReference>